<dbReference type="Proteomes" id="UP000674179">
    <property type="component" value="Chromosome 32"/>
</dbReference>
<feature type="domain" description="Cyclic nucleotide-binding" evidence="2">
    <location>
        <begin position="386"/>
        <end position="485"/>
    </location>
</feature>
<dbReference type="InterPro" id="IPR000595">
    <property type="entry name" value="cNMP-bd_dom"/>
</dbReference>
<dbReference type="RefSeq" id="XP_067690394.1">
    <property type="nucleotide sequence ID" value="XM_067834291.1"/>
</dbReference>
<dbReference type="GeneID" id="94169801"/>
<dbReference type="InterPro" id="IPR050503">
    <property type="entry name" value="cAMP-dep_PK_reg_su-like"/>
</dbReference>
<dbReference type="SMART" id="SM00100">
    <property type="entry name" value="cNMP"/>
    <property type="match status" value="2"/>
</dbReference>
<feature type="region of interest" description="Disordered" evidence="1">
    <location>
        <begin position="21"/>
        <end position="41"/>
    </location>
</feature>
<dbReference type="PROSITE" id="PS50042">
    <property type="entry name" value="CNMP_BINDING_3"/>
    <property type="match status" value="2"/>
</dbReference>
<evidence type="ECO:0000256" key="1">
    <source>
        <dbReference type="SAM" id="MobiDB-lite"/>
    </source>
</evidence>
<evidence type="ECO:0000313" key="3">
    <source>
        <dbReference type="EMBL" id="KAG5471224.1"/>
    </source>
</evidence>
<dbReference type="PANTHER" id="PTHR11635:SF164">
    <property type="entry name" value="NUCLEOTIDE-BINDING PROTEIN, PUTATIVE-RELATED"/>
    <property type="match status" value="1"/>
</dbReference>
<keyword evidence="4" id="KW-1185">Reference proteome</keyword>
<dbReference type="GO" id="GO:0034236">
    <property type="term" value="F:protein kinase A catalytic subunit binding"/>
    <property type="evidence" value="ECO:0007669"/>
    <property type="project" value="TreeGrafter"/>
</dbReference>
<dbReference type="InterPro" id="IPR018490">
    <property type="entry name" value="cNMP-bd_dom_sf"/>
</dbReference>
<dbReference type="Gene3D" id="2.60.120.10">
    <property type="entry name" value="Jelly Rolls"/>
    <property type="match status" value="2"/>
</dbReference>
<dbReference type="CDD" id="cd00038">
    <property type="entry name" value="CAP_ED"/>
    <property type="match status" value="2"/>
</dbReference>
<dbReference type="OrthoDB" id="417078at2759"/>
<evidence type="ECO:0000313" key="4">
    <source>
        <dbReference type="Proteomes" id="UP000674179"/>
    </source>
</evidence>
<name>A0A836GD26_LEIEN</name>
<protein>
    <recommendedName>
        <fullName evidence="2">Cyclic nucleotide-binding domain-containing protein</fullName>
    </recommendedName>
</protein>
<dbReference type="GO" id="GO:0030552">
    <property type="term" value="F:cAMP binding"/>
    <property type="evidence" value="ECO:0007669"/>
    <property type="project" value="TreeGrafter"/>
</dbReference>
<dbReference type="KEGG" id="lenr:94169801"/>
<dbReference type="SUPFAM" id="SSF51206">
    <property type="entry name" value="cAMP-binding domain-like"/>
    <property type="match status" value="3"/>
</dbReference>
<dbReference type="Pfam" id="PF00027">
    <property type="entry name" value="cNMP_binding"/>
    <property type="match status" value="2"/>
</dbReference>
<dbReference type="GO" id="GO:0004862">
    <property type="term" value="F:cAMP-dependent protein kinase inhibitor activity"/>
    <property type="evidence" value="ECO:0007669"/>
    <property type="project" value="TreeGrafter"/>
</dbReference>
<accession>A0A836GD26</accession>
<dbReference type="PANTHER" id="PTHR11635">
    <property type="entry name" value="CAMP-DEPENDENT PROTEIN KINASE REGULATORY CHAIN"/>
    <property type="match status" value="1"/>
</dbReference>
<sequence>MMQRHMKGSVFLTDVVFTGERGQDSSEERDESSSLLVPFRVPPMPPSLTSRRYALMDCIRSRGSSRARALPKWEKQMILARLQKSEPVDTEAFQKRLSYTRTRNGRPYIRQVRDRVEESNRAEVEAREAAFLRAEERREFIFYKHHHLVEIKRREQILTRARKWCTIVVCHVFLAALMQERRVQEAMETFRFLLAPMVRRFLALRAQRRESAELMRSHLSDIPFPFPHVIQSMRGTFFEGWPPALLEKLAEKGRPSYLRKGSYLMHEGDVGRVMFFITLGSVSIVLRKKGPDKRRTKENSSGVFQIEAPCYAGEFALVCKEPRSASIICETDVGYWAVLPEDYEEVAKQLSPEVASKQREATDVRRRQNLQLFFPLHAVFLRNFPYFSHFSDHSLSRLIDSVEPIVLHDGDYLFRKGEMNSSTYFVQDGEAVLCDHEGPDRVVLKGSCIGVFECSCGVNEPKRSSIVSVDYCDIWRLRREVLIEVGMSEPTALLQCRSAAKKERALEMQKDREALRCFRADPYMSFCCPSSTLARLFEASTPTVFLNGERLALMGKTLNALIVVMSGLLDITISRNERHITARVHVTSSAAGDAPLRSCSAPFRGLSRVIGAYEFALSLSQYACTVTSVGLTEAFVIERSQLDAHVPAALRGVMHDSAQSRECVKRAFKHENAGLLYNDAALSFLRLYRELRAVECDTRK</sequence>
<dbReference type="InterPro" id="IPR014710">
    <property type="entry name" value="RmlC-like_jellyroll"/>
</dbReference>
<organism evidence="3 4">
    <name type="scientific">Leishmania enriettii</name>
    <dbReference type="NCBI Taxonomy" id="5663"/>
    <lineage>
        <taxon>Eukaryota</taxon>
        <taxon>Discoba</taxon>
        <taxon>Euglenozoa</taxon>
        <taxon>Kinetoplastea</taxon>
        <taxon>Metakinetoplastina</taxon>
        <taxon>Trypanosomatida</taxon>
        <taxon>Trypanosomatidae</taxon>
        <taxon>Leishmaniinae</taxon>
        <taxon>Leishmania</taxon>
    </lineage>
</organism>
<dbReference type="GO" id="GO:0005829">
    <property type="term" value="C:cytosol"/>
    <property type="evidence" value="ECO:0007669"/>
    <property type="project" value="TreeGrafter"/>
</dbReference>
<feature type="domain" description="Cyclic nucleotide-binding" evidence="2">
    <location>
        <begin position="237"/>
        <end position="346"/>
    </location>
</feature>
<dbReference type="EMBL" id="JAFHKP010000032">
    <property type="protein sequence ID" value="KAG5471224.1"/>
    <property type="molecule type" value="Genomic_DNA"/>
</dbReference>
<evidence type="ECO:0000259" key="2">
    <source>
        <dbReference type="PROSITE" id="PS50042"/>
    </source>
</evidence>
<dbReference type="GO" id="GO:0005952">
    <property type="term" value="C:cAMP-dependent protein kinase complex"/>
    <property type="evidence" value="ECO:0007669"/>
    <property type="project" value="InterPro"/>
</dbReference>
<gene>
    <name evidence="3" type="ORF">CUR178_02535</name>
</gene>
<proteinExistence type="predicted"/>
<comment type="caution">
    <text evidence="3">The sequence shown here is derived from an EMBL/GenBank/DDBJ whole genome shotgun (WGS) entry which is preliminary data.</text>
</comment>
<dbReference type="AlphaFoldDB" id="A0A836GD26"/>
<reference evidence="3 4" key="1">
    <citation type="submission" date="2021-02" db="EMBL/GenBank/DDBJ databases">
        <title>Leishmania (Mundinia) enrietti genome sequencing and assembly.</title>
        <authorList>
            <person name="Almutairi H."/>
            <person name="Gatherer D."/>
        </authorList>
    </citation>
    <scope>NUCLEOTIDE SEQUENCE [LARGE SCALE GENOMIC DNA]</scope>
    <source>
        <strain evidence="3">CUR178</strain>
    </source>
</reference>